<feature type="domain" description="PAS" evidence="9">
    <location>
        <begin position="225"/>
        <end position="273"/>
    </location>
</feature>
<feature type="domain" description="Sigma-54 factor interaction" evidence="8">
    <location>
        <begin position="364"/>
        <end position="591"/>
    </location>
</feature>
<dbReference type="NCBIfam" id="TIGR00229">
    <property type="entry name" value="sensory_box"/>
    <property type="match status" value="1"/>
</dbReference>
<keyword evidence="2" id="KW-0058">Aromatic hydrocarbons catabolism</keyword>
<dbReference type="eggNOG" id="COG3829">
    <property type="taxonomic scope" value="Bacteria"/>
</dbReference>
<dbReference type="InterPro" id="IPR058031">
    <property type="entry name" value="AAA_lid_NorR"/>
</dbReference>
<dbReference type="SUPFAM" id="SSF55594">
    <property type="entry name" value="HPr-like"/>
    <property type="match status" value="1"/>
</dbReference>
<dbReference type="RefSeq" id="WP_018660596.1">
    <property type="nucleotide sequence ID" value="NZ_HF952018.1"/>
</dbReference>
<dbReference type="Pfam" id="PF00158">
    <property type="entry name" value="Sigma54_activat"/>
    <property type="match status" value="1"/>
</dbReference>
<keyword evidence="5" id="KW-0238">DNA-binding</keyword>
<evidence type="ECO:0000259" key="10">
    <source>
        <dbReference type="PROSITE" id="PS51350"/>
    </source>
</evidence>
<evidence type="ECO:0000256" key="7">
    <source>
        <dbReference type="ARBA" id="ARBA00029500"/>
    </source>
</evidence>
<dbReference type="SMART" id="SM00382">
    <property type="entry name" value="AAA"/>
    <property type="match status" value="1"/>
</dbReference>
<keyword evidence="4" id="KW-0805">Transcription regulation</keyword>
<dbReference type="PROSITE" id="PS00676">
    <property type="entry name" value="SIGMA54_INTERACT_2"/>
    <property type="match status" value="1"/>
</dbReference>
<dbReference type="Gene3D" id="3.30.450.20">
    <property type="entry name" value="PAS domain"/>
    <property type="match status" value="2"/>
</dbReference>
<sequence length="690" mass="77891">MRVEKSVCINYDKGIHTRVAAAIVKKISDIKKKYNVDVYISAFGKKVPLSSMILIVGLKIKKGDIVSIEVMGENEEIYKAIDEICEFLSQNEIDEIEKDELDNIINQDALTLEQIINSMANAVIAIDVNGKITLVNKAMLNILKCNIVDVLNKDIDEVIPNSILNIVRISKRPRLGIKVKINDATLLGNFTPIIIDNQYKGVLAIFEDISRIEKITDELLQVRQLKEELQVVLDTVQDGICIIDSEGNIRYVNDAYANIVGESKETIINKNILDISPNGVRARVLKTGERVNGEIIKKKNGVTIIANVNPIIVDNQLCGVISVIKDVTEINMLYEKLNMYDDKTKYLQDELMRIRKPNGAFSNFKGYSGKTIEVITAAEKAAKTNFNVLILGESGTGKEIIAEGIHYASNRANGPFVRVNCAAIPENLIESELFGYEKGAFTGAFKRKHGKFELANGGTIFLDEIGDLNINVQAKILRAIQNREIQRIGGEDIVKVDVRIIAATHKDLKTMVKEGKFREDLYYRLDVISINIPPLRERKEDIPCLLEHFINLHKGNKNIKGVDKKVIDALIRYDWPGNVRELENVVERILAFIDEKDFITLDMLPIYINKTDNNINKESNRLIKNVIINEIFEKDEILPWKEYEKIIIEKALKKYGSYNAAAKALGLTHRTVALKAKEYGIEKSIKWISR</sequence>
<dbReference type="CDD" id="cd00130">
    <property type="entry name" value="PAS"/>
    <property type="match status" value="2"/>
</dbReference>
<dbReference type="InterPro" id="IPR025943">
    <property type="entry name" value="Sigma_54_int_dom_ATP-bd_2"/>
</dbReference>
<keyword evidence="1" id="KW-0547">Nucleotide-binding</keyword>
<dbReference type="SUPFAM" id="SSF55785">
    <property type="entry name" value="PYP-like sensor domain (PAS domain)"/>
    <property type="match status" value="2"/>
</dbReference>
<dbReference type="FunFam" id="3.40.50.300:FF:000006">
    <property type="entry name" value="DNA-binding transcriptional regulator NtrC"/>
    <property type="match status" value="1"/>
</dbReference>
<name>R7RQ12_9CLOT</name>
<reference evidence="11" key="1">
    <citation type="submission" date="2013-03" db="EMBL/GenBank/DDBJ databases">
        <title>Draft genome sequence of the hydrogen-ethanol-producing anaerobic alkalithermophilic Caloramator celere.</title>
        <authorList>
            <person name="Ciranna A."/>
            <person name="Larjo A."/>
            <person name="Kivisto A."/>
            <person name="Santala V."/>
            <person name="Roos C."/>
            <person name="Karp M."/>
        </authorList>
    </citation>
    <scope>NUCLEOTIDE SEQUENCE [LARGE SCALE GENOMIC DNA]</scope>
    <source>
        <strain evidence="11">DSM 8682</strain>
    </source>
</reference>
<evidence type="ECO:0000259" key="8">
    <source>
        <dbReference type="PROSITE" id="PS50045"/>
    </source>
</evidence>
<dbReference type="Proteomes" id="UP000014923">
    <property type="component" value="Unassembled WGS sequence"/>
</dbReference>
<protein>
    <recommendedName>
        <fullName evidence="7">HTH-type transcriptional regulatory protein TyrR</fullName>
    </recommendedName>
</protein>
<dbReference type="InterPro" id="IPR013767">
    <property type="entry name" value="PAS_fold"/>
</dbReference>
<evidence type="ECO:0000256" key="3">
    <source>
        <dbReference type="ARBA" id="ARBA00022840"/>
    </source>
</evidence>
<keyword evidence="6" id="KW-0804">Transcription</keyword>
<dbReference type="InterPro" id="IPR000014">
    <property type="entry name" value="PAS"/>
</dbReference>
<dbReference type="PANTHER" id="PTHR32071">
    <property type="entry name" value="TRANSCRIPTIONAL REGULATORY PROTEIN"/>
    <property type="match status" value="1"/>
</dbReference>
<dbReference type="GO" id="GO:0005524">
    <property type="term" value="F:ATP binding"/>
    <property type="evidence" value="ECO:0007669"/>
    <property type="project" value="UniProtKB-KW"/>
</dbReference>
<evidence type="ECO:0000256" key="4">
    <source>
        <dbReference type="ARBA" id="ARBA00023015"/>
    </source>
</evidence>
<evidence type="ECO:0000256" key="5">
    <source>
        <dbReference type="ARBA" id="ARBA00023125"/>
    </source>
</evidence>
<dbReference type="GO" id="GO:0006355">
    <property type="term" value="P:regulation of DNA-templated transcription"/>
    <property type="evidence" value="ECO:0007669"/>
    <property type="project" value="InterPro"/>
</dbReference>
<feature type="domain" description="HPr" evidence="10">
    <location>
        <begin position="2"/>
        <end position="96"/>
    </location>
</feature>
<dbReference type="InterPro" id="IPR027417">
    <property type="entry name" value="P-loop_NTPase"/>
</dbReference>
<dbReference type="PANTHER" id="PTHR32071:SF57">
    <property type="entry name" value="C4-DICARBOXYLATE TRANSPORT TRANSCRIPTIONAL REGULATORY PROTEIN DCTD"/>
    <property type="match status" value="1"/>
</dbReference>
<dbReference type="InterPro" id="IPR003593">
    <property type="entry name" value="AAA+_ATPase"/>
</dbReference>
<dbReference type="InterPro" id="IPR035965">
    <property type="entry name" value="PAS-like_dom_sf"/>
</dbReference>
<dbReference type="Gene3D" id="3.30.1340.10">
    <property type="entry name" value="HPr-like"/>
    <property type="match status" value="1"/>
</dbReference>
<dbReference type="Pfam" id="PF18024">
    <property type="entry name" value="HTH_50"/>
    <property type="match status" value="1"/>
</dbReference>
<organism evidence="11 12">
    <name type="scientific">Thermobrachium celere DSM 8682</name>
    <dbReference type="NCBI Taxonomy" id="941824"/>
    <lineage>
        <taxon>Bacteria</taxon>
        <taxon>Bacillati</taxon>
        <taxon>Bacillota</taxon>
        <taxon>Clostridia</taxon>
        <taxon>Eubacteriales</taxon>
        <taxon>Clostridiaceae</taxon>
        <taxon>Thermobrachium</taxon>
    </lineage>
</organism>
<dbReference type="InterPro" id="IPR025944">
    <property type="entry name" value="Sigma_54_int_dom_CS"/>
</dbReference>
<dbReference type="InterPro" id="IPR030828">
    <property type="entry name" value="HTH_TyrR"/>
</dbReference>
<dbReference type="HOGENOM" id="CLU_000445_8_1_9"/>
<dbReference type="InterPro" id="IPR025662">
    <property type="entry name" value="Sigma_54_int_dom_ATP-bd_1"/>
</dbReference>
<dbReference type="PROSITE" id="PS50112">
    <property type="entry name" value="PAS"/>
    <property type="match status" value="2"/>
</dbReference>
<comment type="caution">
    <text evidence="11">The sequence shown here is derived from an EMBL/GenBank/DDBJ whole genome shotgun (WGS) entry which is preliminary data.</text>
</comment>
<dbReference type="Gene3D" id="3.40.50.300">
    <property type="entry name" value="P-loop containing nucleotide triphosphate hydrolases"/>
    <property type="match status" value="1"/>
</dbReference>
<dbReference type="Gene3D" id="1.10.10.60">
    <property type="entry name" value="Homeodomain-like"/>
    <property type="match status" value="1"/>
</dbReference>
<dbReference type="Gene3D" id="1.10.8.60">
    <property type="match status" value="1"/>
</dbReference>
<dbReference type="InterPro" id="IPR035895">
    <property type="entry name" value="HPr-like_sf"/>
</dbReference>
<feature type="domain" description="PAS" evidence="9">
    <location>
        <begin position="108"/>
        <end position="159"/>
    </location>
</feature>
<proteinExistence type="predicted"/>
<dbReference type="InterPro" id="IPR009057">
    <property type="entry name" value="Homeodomain-like_sf"/>
</dbReference>
<dbReference type="CDD" id="cd00009">
    <property type="entry name" value="AAA"/>
    <property type="match status" value="1"/>
</dbReference>
<accession>R7RQ12</accession>
<keyword evidence="3" id="KW-0067">ATP-binding</keyword>
<gene>
    <name evidence="11" type="ORF">TCEL_01355</name>
</gene>
<dbReference type="PROSITE" id="PS50045">
    <property type="entry name" value="SIGMA54_INTERACT_4"/>
    <property type="match status" value="1"/>
</dbReference>
<dbReference type="PROSITE" id="PS00688">
    <property type="entry name" value="SIGMA54_INTERACT_3"/>
    <property type="match status" value="1"/>
</dbReference>
<dbReference type="PROSITE" id="PS51350">
    <property type="entry name" value="PTS_HPR_DOM"/>
    <property type="match status" value="1"/>
</dbReference>
<dbReference type="AlphaFoldDB" id="R7RQ12"/>
<dbReference type="Pfam" id="PF00381">
    <property type="entry name" value="PTS-HPr"/>
    <property type="match status" value="1"/>
</dbReference>
<evidence type="ECO:0000256" key="2">
    <source>
        <dbReference type="ARBA" id="ARBA00022797"/>
    </source>
</evidence>
<evidence type="ECO:0000259" key="9">
    <source>
        <dbReference type="PROSITE" id="PS50112"/>
    </source>
</evidence>
<dbReference type="SMART" id="SM00091">
    <property type="entry name" value="PAS"/>
    <property type="match status" value="2"/>
</dbReference>
<dbReference type="Pfam" id="PF25601">
    <property type="entry name" value="AAA_lid_14"/>
    <property type="match status" value="1"/>
</dbReference>
<evidence type="ECO:0000256" key="1">
    <source>
        <dbReference type="ARBA" id="ARBA00022741"/>
    </source>
</evidence>
<dbReference type="GO" id="GO:0003677">
    <property type="term" value="F:DNA binding"/>
    <property type="evidence" value="ECO:0007669"/>
    <property type="project" value="UniProtKB-KW"/>
</dbReference>
<evidence type="ECO:0000313" key="11">
    <source>
        <dbReference type="EMBL" id="CDF57441.1"/>
    </source>
</evidence>
<evidence type="ECO:0000256" key="6">
    <source>
        <dbReference type="ARBA" id="ARBA00023163"/>
    </source>
</evidence>
<dbReference type="SUPFAM" id="SSF46689">
    <property type="entry name" value="Homeodomain-like"/>
    <property type="match status" value="1"/>
</dbReference>
<dbReference type="SUPFAM" id="SSF52540">
    <property type="entry name" value="P-loop containing nucleoside triphosphate hydrolases"/>
    <property type="match status" value="1"/>
</dbReference>
<dbReference type="EMBL" id="CAVN010000087">
    <property type="protein sequence ID" value="CDF57441.1"/>
    <property type="molecule type" value="Genomic_DNA"/>
</dbReference>
<keyword evidence="12" id="KW-1185">Reference proteome</keyword>
<dbReference type="Pfam" id="PF00989">
    <property type="entry name" value="PAS"/>
    <property type="match status" value="2"/>
</dbReference>
<dbReference type="InterPro" id="IPR002078">
    <property type="entry name" value="Sigma_54_int"/>
</dbReference>
<evidence type="ECO:0000313" key="12">
    <source>
        <dbReference type="Proteomes" id="UP000014923"/>
    </source>
</evidence>
<dbReference type="PROSITE" id="PS00675">
    <property type="entry name" value="SIGMA54_INTERACT_1"/>
    <property type="match status" value="1"/>
</dbReference>
<dbReference type="OrthoDB" id="9803970at2"/>
<dbReference type="InterPro" id="IPR000032">
    <property type="entry name" value="HPr-like"/>
</dbReference>